<sequence length="48" mass="5459">MIFIYSMCLVCILRITFSFMKLHKTAVFMPTTSPGALYVNEIIKVSQA</sequence>
<evidence type="ECO:0000313" key="1">
    <source>
        <dbReference type="EMBL" id="JAH74330.1"/>
    </source>
</evidence>
<reference evidence="1" key="2">
    <citation type="journal article" date="2015" name="Fish Shellfish Immunol.">
        <title>Early steps in the European eel (Anguilla anguilla)-Vibrio vulnificus interaction in the gills: Role of the RtxA13 toxin.</title>
        <authorList>
            <person name="Callol A."/>
            <person name="Pajuelo D."/>
            <person name="Ebbesson L."/>
            <person name="Teles M."/>
            <person name="MacKenzie S."/>
            <person name="Amaro C."/>
        </authorList>
    </citation>
    <scope>NUCLEOTIDE SEQUENCE</scope>
</reference>
<dbReference type="EMBL" id="GBXM01034247">
    <property type="protein sequence ID" value="JAH74330.1"/>
    <property type="molecule type" value="Transcribed_RNA"/>
</dbReference>
<organism evidence="1">
    <name type="scientific">Anguilla anguilla</name>
    <name type="common">European freshwater eel</name>
    <name type="synonym">Muraena anguilla</name>
    <dbReference type="NCBI Taxonomy" id="7936"/>
    <lineage>
        <taxon>Eukaryota</taxon>
        <taxon>Metazoa</taxon>
        <taxon>Chordata</taxon>
        <taxon>Craniata</taxon>
        <taxon>Vertebrata</taxon>
        <taxon>Euteleostomi</taxon>
        <taxon>Actinopterygii</taxon>
        <taxon>Neopterygii</taxon>
        <taxon>Teleostei</taxon>
        <taxon>Anguilliformes</taxon>
        <taxon>Anguillidae</taxon>
        <taxon>Anguilla</taxon>
    </lineage>
</organism>
<protein>
    <submittedName>
        <fullName evidence="1">Uncharacterized protein</fullName>
    </submittedName>
</protein>
<reference evidence="1" key="1">
    <citation type="submission" date="2014-11" db="EMBL/GenBank/DDBJ databases">
        <authorList>
            <person name="Amaro Gonzalez C."/>
        </authorList>
    </citation>
    <scope>NUCLEOTIDE SEQUENCE</scope>
</reference>
<accession>A0A0E9VA61</accession>
<proteinExistence type="predicted"/>
<name>A0A0E9VA61_ANGAN</name>
<dbReference type="AlphaFoldDB" id="A0A0E9VA61"/>